<reference evidence="4 5" key="1">
    <citation type="submission" date="2023-07" db="EMBL/GenBank/DDBJ databases">
        <title>Sorghum-associated microbial communities from plants grown in Nebraska, USA.</title>
        <authorList>
            <person name="Schachtman D."/>
        </authorList>
    </citation>
    <scope>NUCLEOTIDE SEQUENCE [LARGE SCALE GENOMIC DNA]</scope>
    <source>
        <strain evidence="4 5">CC523</strain>
    </source>
</reference>
<feature type="compositionally biased region" description="Low complexity" evidence="1">
    <location>
        <begin position="36"/>
        <end position="89"/>
    </location>
</feature>
<evidence type="ECO:0000256" key="1">
    <source>
        <dbReference type="SAM" id="MobiDB-lite"/>
    </source>
</evidence>
<dbReference type="InterPro" id="IPR003709">
    <property type="entry name" value="VanY-like_core_dom"/>
</dbReference>
<dbReference type="GO" id="GO:0009002">
    <property type="term" value="F:serine-type D-Ala-D-Ala carboxypeptidase activity"/>
    <property type="evidence" value="ECO:0007669"/>
    <property type="project" value="UniProtKB-EC"/>
</dbReference>
<dbReference type="InterPro" id="IPR009045">
    <property type="entry name" value="Zn_M74/Hedgehog-like"/>
</dbReference>
<name>A0ABT9TGY1_PAENI</name>
<dbReference type="Pfam" id="PF02557">
    <property type="entry name" value="VanY"/>
    <property type="match status" value="1"/>
</dbReference>
<dbReference type="CDD" id="cd14852">
    <property type="entry name" value="LD-carboxypeptidase"/>
    <property type="match status" value="1"/>
</dbReference>
<evidence type="ECO:0000256" key="2">
    <source>
        <dbReference type="SAM" id="SignalP"/>
    </source>
</evidence>
<evidence type="ECO:0000259" key="3">
    <source>
        <dbReference type="Pfam" id="PF02557"/>
    </source>
</evidence>
<dbReference type="InterPro" id="IPR006311">
    <property type="entry name" value="TAT_signal"/>
</dbReference>
<organism evidence="4 5">
    <name type="scientific">Paenarthrobacter nicotinovorans</name>
    <name type="common">Arthrobacter nicotinovorans</name>
    <dbReference type="NCBI Taxonomy" id="29320"/>
    <lineage>
        <taxon>Bacteria</taxon>
        <taxon>Bacillati</taxon>
        <taxon>Actinomycetota</taxon>
        <taxon>Actinomycetes</taxon>
        <taxon>Micrococcales</taxon>
        <taxon>Micrococcaceae</taxon>
        <taxon>Paenarthrobacter</taxon>
    </lineage>
</organism>
<keyword evidence="5" id="KW-1185">Reference proteome</keyword>
<dbReference type="PANTHER" id="PTHR34385:SF1">
    <property type="entry name" value="PEPTIDOGLYCAN L-ALANYL-D-GLUTAMATE ENDOPEPTIDASE CWLK"/>
    <property type="match status" value="1"/>
</dbReference>
<keyword evidence="2" id="KW-0732">Signal</keyword>
<gene>
    <name evidence="4" type="ORF">J2T10_000514</name>
</gene>
<proteinExistence type="predicted"/>
<comment type="caution">
    <text evidence="4">The sequence shown here is derived from an EMBL/GenBank/DDBJ whole genome shotgun (WGS) entry which is preliminary data.</text>
</comment>
<dbReference type="RefSeq" id="WP_370874695.1">
    <property type="nucleotide sequence ID" value="NZ_BDDW01000001.1"/>
</dbReference>
<dbReference type="InterPro" id="IPR052179">
    <property type="entry name" value="DD-CPase-like"/>
</dbReference>
<keyword evidence="4" id="KW-0121">Carboxypeptidase</keyword>
<feature type="signal peptide" evidence="2">
    <location>
        <begin position="1"/>
        <end position="25"/>
    </location>
</feature>
<dbReference type="Gene3D" id="3.30.1380.10">
    <property type="match status" value="1"/>
</dbReference>
<dbReference type="EC" id="3.4.16.4" evidence="4"/>
<keyword evidence="4" id="KW-0645">Protease</keyword>
<dbReference type="PANTHER" id="PTHR34385">
    <property type="entry name" value="D-ALANYL-D-ALANINE CARBOXYPEPTIDASE"/>
    <property type="match status" value="1"/>
</dbReference>
<dbReference type="GeneID" id="84018950"/>
<keyword evidence="4" id="KW-0378">Hydrolase</keyword>
<feature type="domain" description="D-alanyl-D-alanine carboxypeptidase-like core" evidence="3">
    <location>
        <begin position="137"/>
        <end position="264"/>
    </location>
</feature>
<evidence type="ECO:0000313" key="5">
    <source>
        <dbReference type="Proteomes" id="UP001244563"/>
    </source>
</evidence>
<feature type="region of interest" description="Disordered" evidence="1">
    <location>
        <begin position="34"/>
        <end position="101"/>
    </location>
</feature>
<protein>
    <submittedName>
        <fullName evidence="4">D-alanyl-D-alanine carboxypeptidase</fullName>
        <ecNumber evidence="4">3.4.16.4</ecNumber>
    </submittedName>
</protein>
<accession>A0ABT9TGY1</accession>
<dbReference type="EMBL" id="JAUSSW010000001">
    <property type="protein sequence ID" value="MDQ0100895.1"/>
    <property type="molecule type" value="Genomic_DNA"/>
</dbReference>
<evidence type="ECO:0000313" key="4">
    <source>
        <dbReference type="EMBL" id="MDQ0100895.1"/>
    </source>
</evidence>
<feature type="compositionally biased region" description="Polar residues" evidence="1">
    <location>
        <begin position="90"/>
        <end position="100"/>
    </location>
</feature>
<dbReference type="InterPro" id="IPR058193">
    <property type="entry name" value="VanY/YodJ_core_dom"/>
</dbReference>
<dbReference type="SUPFAM" id="SSF55166">
    <property type="entry name" value="Hedgehog/DD-peptidase"/>
    <property type="match status" value="1"/>
</dbReference>
<dbReference type="PROSITE" id="PS51318">
    <property type="entry name" value="TAT"/>
    <property type="match status" value="1"/>
</dbReference>
<feature type="chain" id="PRO_5045173583" evidence="2">
    <location>
        <begin position="26"/>
        <end position="292"/>
    </location>
</feature>
<sequence length="292" mass="30326">MPNEITPMPSRRAFAGLLTVSAGLAALTACTPQDGAPSPAAASMPAQTDVAAPAPASSAAAATPTPSATAEPTAEPTAATSPGPAPSSTIKTQHSLTDPTSPWVIVNKHRPLNPQDFVPADLVQPAIRLAVSGEAALLNSTTAAAAERMFGAAASEGVIMTLASGYRSYTTQVSTYNGYVASTGQAAADRASARPGHSEHQTGWSFDIGDGGGACSFQPCFAEQPAAVWAKANAHKFGFVVRYPWMFHDTTGYFYESWHLRYIGVDAAVDMATRGITTLEEYFGLEAAPDYL</sequence>
<dbReference type="Proteomes" id="UP001244563">
    <property type="component" value="Unassembled WGS sequence"/>
</dbReference>